<proteinExistence type="predicted"/>
<accession>A0A6J5NB43</accession>
<organism evidence="1">
    <name type="scientific">uncultured Caudovirales phage</name>
    <dbReference type="NCBI Taxonomy" id="2100421"/>
    <lineage>
        <taxon>Viruses</taxon>
        <taxon>Duplodnaviria</taxon>
        <taxon>Heunggongvirae</taxon>
        <taxon>Uroviricota</taxon>
        <taxon>Caudoviricetes</taxon>
        <taxon>Peduoviridae</taxon>
        <taxon>Maltschvirus</taxon>
        <taxon>Maltschvirus maltsch</taxon>
    </lineage>
</organism>
<protein>
    <submittedName>
        <fullName evidence="1">Uncharacterized protein</fullName>
    </submittedName>
</protein>
<name>A0A6J5NB43_9CAUD</name>
<reference evidence="1" key="1">
    <citation type="submission" date="2020-04" db="EMBL/GenBank/DDBJ databases">
        <authorList>
            <person name="Chiriac C."/>
            <person name="Salcher M."/>
            <person name="Ghai R."/>
            <person name="Kavagutti S V."/>
        </authorList>
    </citation>
    <scope>NUCLEOTIDE SEQUENCE</scope>
</reference>
<sequence length="84" mass="8932">MLFLICSLAVYKAVQTIDALLPKEPMPWVKLLASIALGYAASAICRLDNLTISGLAVTAVAGGVHTLLRLLTLAGDLAQRKNLR</sequence>
<gene>
    <name evidence="1" type="ORF">UFOVP629_19</name>
</gene>
<evidence type="ECO:0000313" key="1">
    <source>
        <dbReference type="EMBL" id="CAB4154248.1"/>
    </source>
</evidence>
<dbReference type="EMBL" id="LR796612">
    <property type="protein sequence ID" value="CAB4154248.1"/>
    <property type="molecule type" value="Genomic_DNA"/>
</dbReference>